<dbReference type="Proteomes" id="UP000318081">
    <property type="component" value="Chromosome"/>
</dbReference>
<dbReference type="InterPro" id="IPR036278">
    <property type="entry name" value="Sialidase_sf"/>
</dbReference>
<evidence type="ECO:0000313" key="1">
    <source>
        <dbReference type="EMBL" id="QDV84919.1"/>
    </source>
</evidence>
<gene>
    <name evidence="1" type="ORF">TBK1r_38710</name>
</gene>
<dbReference type="RefSeq" id="WP_145213843.1">
    <property type="nucleotide sequence ID" value="NZ_CP036432.1"/>
</dbReference>
<dbReference type="SUPFAM" id="SSF50939">
    <property type="entry name" value="Sialidases"/>
    <property type="match status" value="1"/>
</dbReference>
<protein>
    <recommendedName>
        <fullName evidence="3">Exo-alpha-sialidase</fullName>
    </recommendedName>
</protein>
<organism evidence="1 2">
    <name type="scientific">Stieleria magnilauensis</name>
    <dbReference type="NCBI Taxonomy" id="2527963"/>
    <lineage>
        <taxon>Bacteria</taxon>
        <taxon>Pseudomonadati</taxon>
        <taxon>Planctomycetota</taxon>
        <taxon>Planctomycetia</taxon>
        <taxon>Pirellulales</taxon>
        <taxon>Pirellulaceae</taxon>
        <taxon>Stieleria</taxon>
    </lineage>
</organism>
<keyword evidence="2" id="KW-1185">Reference proteome</keyword>
<proteinExistence type="predicted"/>
<reference evidence="1 2" key="1">
    <citation type="submission" date="2019-02" db="EMBL/GenBank/DDBJ databases">
        <title>Deep-cultivation of Planctomycetes and their phenomic and genomic characterization uncovers novel biology.</title>
        <authorList>
            <person name="Wiegand S."/>
            <person name="Jogler M."/>
            <person name="Boedeker C."/>
            <person name="Pinto D."/>
            <person name="Vollmers J."/>
            <person name="Rivas-Marin E."/>
            <person name="Kohn T."/>
            <person name="Peeters S.H."/>
            <person name="Heuer A."/>
            <person name="Rast P."/>
            <person name="Oberbeckmann S."/>
            <person name="Bunk B."/>
            <person name="Jeske O."/>
            <person name="Meyerdierks A."/>
            <person name="Storesund J.E."/>
            <person name="Kallscheuer N."/>
            <person name="Luecker S."/>
            <person name="Lage O.M."/>
            <person name="Pohl T."/>
            <person name="Merkel B.J."/>
            <person name="Hornburger P."/>
            <person name="Mueller R.-W."/>
            <person name="Bruemmer F."/>
            <person name="Labrenz M."/>
            <person name="Spormann A.M."/>
            <person name="Op den Camp H."/>
            <person name="Overmann J."/>
            <person name="Amann R."/>
            <person name="Jetten M.S.M."/>
            <person name="Mascher T."/>
            <person name="Medema M.H."/>
            <person name="Devos D.P."/>
            <person name="Kaster A.-K."/>
            <person name="Ovreas L."/>
            <person name="Rohde M."/>
            <person name="Galperin M.Y."/>
            <person name="Jogler C."/>
        </authorList>
    </citation>
    <scope>NUCLEOTIDE SEQUENCE [LARGE SCALE GENOMIC DNA]</scope>
    <source>
        <strain evidence="1 2">TBK1r</strain>
    </source>
</reference>
<name>A0ABX5XSP6_9BACT</name>
<evidence type="ECO:0008006" key="3">
    <source>
        <dbReference type="Google" id="ProtNLM"/>
    </source>
</evidence>
<accession>A0ABX5XSP6</accession>
<dbReference type="EMBL" id="CP036432">
    <property type="protein sequence ID" value="QDV84919.1"/>
    <property type="molecule type" value="Genomic_DNA"/>
</dbReference>
<evidence type="ECO:0000313" key="2">
    <source>
        <dbReference type="Proteomes" id="UP000318081"/>
    </source>
</evidence>
<sequence length="373" mass="41045">MLDHRLQSKLVDLCQLLIDQGRASVIVPPYDASSGYWFGGGNMAVGPDGDLYLVGRYRNHGDSRTGLAAGSRGLELAIFRSSDQGRSFEKVVSLSKQDLSRDETPVLSIEGSAIRFGDGTVELYVSTEKDRVGYPPEFQRFLKPGTGVWSIDRIQADTMAGLKDAEIVPWLVSKEPETIHVKDPFLYESPTGPLLLFCSHPFSWTCSNTGFVPAGEGETTGTDATTRCGSATFDFFPRGNVWDVAMSRGTAVIDVPAVGAFRGQNVQLMFYDGGECVRDHTQHAESVDRPRGHSCEELGGAAYMVDRRWQQPQRLSRYEPLFVSPFGTGCSRYVDVLARPDGMYASWQQSQPDGSQPLVLHFVPRSEIESVLA</sequence>